<dbReference type="Pfam" id="PF14163">
    <property type="entry name" value="SieB"/>
    <property type="match status" value="1"/>
</dbReference>
<accession>A0A0A2E6B6</accession>
<keyword evidence="1" id="KW-0472">Membrane</keyword>
<evidence type="ECO:0008006" key="4">
    <source>
        <dbReference type="Google" id="ProtNLM"/>
    </source>
</evidence>
<dbReference type="AlphaFoldDB" id="A0A0A2E6B6"/>
<dbReference type="RefSeq" id="WP_036873714.1">
    <property type="nucleotide sequence ID" value="NZ_JRFA01000014.1"/>
</dbReference>
<gene>
    <name evidence="2" type="ORF">HQ47_04845</name>
</gene>
<proteinExistence type="predicted"/>
<protein>
    <recommendedName>
        <fullName evidence="4">Superinfection exclusion protein B</fullName>
    </recommendedName>
</protein>
<dbReference type="OrthoDB" id="1347838at2"/>
<evidence type="ECO:0000313" key="3">
    <source>
        <dbReference type="Proteomes" id="UP000030103"/>
    </source>
</evidence>
<dbReference type="Proteomes" id="UP000030103">
    <property type="component" value="Unassembled WGS sequence"/>
</dbReference>
<keyword evidence="1" id="KW-1133">Transmembrane helix</keyword>
<evidence type="ECO:0000256" key="1">
    <source>
        <dbReference type="SAM" id="Phobius"/>
    </source>
</evidence>
<keyword evidence="3" id="KW-1185">Reference proteome</keyword>
<keyword evidence="1" id="KW-0812">Transmembrane</keyword>
<comment type="caution">
    <text evidence="2">The sequence shown here is derived from an EMBL/GenBank/DDBJ whole genome shotgun (WGS) entry which is preliminary data.</text>
</comment>
<feature type="transmembrane region" description="Helical" evidence="1">
    <location>
        <begin position="14"/>
        <end position="32"/>
    </location>
</feature>
<reference evidence="2 3" key="1">
    <citation type="submission" date="2014-09" db="EMBL/GenBank/DDBJ databases">
        <title>Draft Genome Sequence of Porphyromonas macacae COT-192_OH2859.</title>
        <authorList>
            <person name="Wallis C."/>
            <person name="Deusch O."/>
            <person name="O'Flynn C."/>
            <person name="Davis I."/>
            <person name="Horsfall A."/>
            <person name="Kirkwood N."/>
            <person name="Harris S."/>
            <person name="Eisen J.A."/>
            <person name="Coil D.A."/>
            <person name="Darling A.E."/>
            <person name="Jospin G."/>
            <person name="Alexiev A."/>
        </authorList>
    </citation>
    <scope>NUCLEOTIDE SEQUENCE [LARGE SCALE GENOMIC DNA]</scope>
    <source>
        <strain evidence="3">COT-192 OH2859</strain>
    </source>
</reference>
<dbReference type="InterPro" id="IPR025982">
    <property type="entry name" value="SieB"/>
</dbReference>
<name>A0A0A2E6B6_9PORP</name>
<dbReference type="EMBL" id="JRFA01000014">
    <property type="protein sequence ID" value="KGN74381.1"/>
    <property type="molecule type" value="Genomic_DNA"/>
</dbReference>
<feature type="transmembrane region" description="Helical" evidence="1">
    <location>
        <begin position="52"/>
        <end position="72"/>
    </location>
</feature>
<evidence type="ECO:0000313" key="2">
    <source>
        <dbReference type="EMBL" id="KGN74381.1"/>
    </source>
</evidence>
<organism evidence="2 3">
    <name type="scientific">Porphyromonas macacae</name>
    <dbReference type="NCBI Taxonomy" id="28115"/>
    <lineage>
        <taxon>Bacteria</taxon>
        <taxon>Pseudomonadati</taxon>
        <taxon>Bacteroidota</taxon>
        <taxon>Bacteroidia</taxon>
        <taxon>Bacteroidales</taxon>
        <taxon>Porphyromonadaceae</taxon>
        <taxon>Porphyromonas</taxon>
    </lineage>
</organism>
<sequence>MDNFLQKLFDIKKIPTQLILVVWLSSFLILSFSESLITKLNLQEFLRDYGKYIGISFILSSAFLLVVLFSYITRSISKKISRTKIKKKVLENIGSLDFREKAVLREFYINNRYTLELPFTDDAVVSLLNKDIIYQASATGTFDSYGAYFPYTITELARNNLTPMMLDFPQRNTTEKDKIRKAEARSAWAKNKD</sequence>